<dbReference type="Gene3D" id="1.20.1440.240">
    <property type="match status" value="1"/>
</dbReference>
<dbReference type="SUPFAM" id="SSF54373">
    <property type="entry name" value="FAD-linked reductases, C-terminal domain"/>
    <property type="match status" value="1"/>
</dbReference>
<sequence length="581" mass="65994">MSINNILISPPAQPCNPTNTQRYIMAKYALMERGRPEDINNIFQLMSPPASIASISAPGQCKNIKVAIIGAGLAGLSAAFELRRAGFDITIFEAEESRVGGRVYTYYFDKSKELYGELGAMRIPVTHETVWHYINLFRLETRPFVQNNPNAFIYLRDTRVRNDPLGRNVMEYIYPKYCLNEWERNTPWQRLYYYALERPLLCASPEERRELLEVKPFYNKYIVYWDFLEIRKIMEEAGLTNAAISMLSGLSPLVGSNLYNSYIDIAQANYPANLSFLYEIPGGASRLTDAFRDSLSDVNAAKHYPGISIADLGKVVWKMGSPVTGIYSEGDKVRLSYLDRKTASTYQCRFDYVVCAIPFSSLRTVHIEPLFSGLKMQAVKEVNYIDSMKCIMLCRKRFWEQGEPGRRITGGGSYTDLPIQTVWYPLGSSNCCPNNYSPAEEPGVLLASYNYNLDSVRLGNLPENLRFNEIKHEVERVHGLPQGYLDDIVIESKTIDWSRNPWTRGALCFFSPQQKRIFSYAMALPEYNGRVCFAGDHISAVHRWIQGALQSGMKAANDIAYAACGEKYLSQALKFEKTQAN</sequence>
<dbReference type="RefSeq" id="WP_114296490.1">
    <property type="nucleotide sequence ID" value="NZ_QPJT01000003.1"/>
</dbReference>
<dbReference type="SUPFAM" id="SSF51905">
    <property type="entry name" value="FAD/NAD(P)-binding domain"/>
    <property type="match status" value="1"/>
</dbReference>
<dbReference type="PANTHER" id="PTHR10742">
    <property type="entry name" value="FLAVIN MONOAMINE OXIDASE"/>
    <property type="match status" value="1"/>
</dbReference>
<dbReference type="InterPro" id="IPR036188">
    <property type="entry name" value="FAD/NAD-bd_sf"/>
</dbReference>
<keyword evidence="3" id="KW-1185">Reference proteome</keyword>
<organism evidence="2 3">
    <name type="scientific">Anaerobacterium chartisolvens</name>
    <dbReference type="NCBI Taxonomy" id="1297424"/>
    <lineage>
        <taxon>Bacteria</taxon>
        <taxon>Bacillati</taxon>
        <taxon>Bacillota</taxon>
        <taxon>Clostridia</taxon>
        <taxon>Eubacteriales</taxon>
        <taxon>Oscillospiraceae</taxon>
        <taxon>Anaerobacterium</taxon>
    </lineage>
</organism>
<protein>
    <submittedName>
        <fullName evidence="2">Monoamine oxidase</fullName>
    </submittedName>
</protein>
<accession>A0A369BCZ3</accession>
<evidence type="ECO:0000313" key="3">
    <source>
        <dbReference type="Proteomes" id="UP000253034"/>
    </source>
</evidence>
<dbReference type="OrthoDB" id="25353at2"/>
<proteinExistence type="predicted"/>
<evidence type="ECO:0000313" key="2">
    <source>
        <dbReference type="EMBL" id="RCX19430.1"/>
    </source>
</evidence>
<feature type="domain" description="Amine oxidase" evidence="1">
    <location>
        <begin position="73"/>
        <end position="559"/>
    </location>
</feature>
<dbReference type="Gene3D" id="3.90.660.10">
    <property type="match status" value="1"/>
</dbReference>
<dbReference type="GO" id="GO:0016491">
    <property type="term" value="F:oxidoreductase activity"/>
    <property type="evidence" value="ECO:0007669"/>
    <property type="project" value="InterPro"/>
</dbReference>
<dbReference type="PANTHER" id="PTHR10742:SF410">
    <property type="entry name" value="LYSINE-SPECIFIC HISTONE DEMETHYLASE 2"/>
    <property type="match status" value="1"/>
</dbReference>
<dbReference type="AlphaFoldDB" id="A0A369BCZ3"/>
<dbReference type="InterPro" id="IPR002937">
    <property type="entry name" value="Amino_oxidase"/>
</dbReference>
<dbReference type="EMBL" id="QPJT01000003">
    <property type="protein sequence ID" value="RCX19430.1"/>
    <property type="molecule type" value="Genomic_DNA"/>
</dbReference>
<reference evidence="2 3" key="1">
    <citation type="submission" date="2018-07" db="EMBL/GenBank/DDBJ databases">
        <title>Genomic Encyclopedia of Type Strains, Phase IV (KMG-IV): sequencing the most valuable type-strain genomes for metagenomic binning, comparative biology and taxonomic classification.</title>
        <authorList>
            <person name="Goeker M."/>
        </authorList>
    </citation>
    <scope>NUCLEOTIDE SEQUENCE [LARGE SCALE GENOMIC DNA]</scope>
    <source>
        <strain evidence="2 3">DSM 27016</strain>
    </source>
</reference>
<dbReference type="InterPro" id="IPR050281">
    <property type="entry name" value="Flavin_monoamine_oxidase"/>
</dbReference>
<gene>
    <name evidence="2" type="ORF">DFR58_103176</name>
</gene>
<dbReference type="Proteomes" id="UP000253034">
    <property type="component" value="Unassembled WGS sequence"/>
</dbReference>
<comment type="caution">
    <text evidence="2">The sequence shown here is derived from an EMBL/GenBank/DDBJ whole genome shotgun (WGS) entry which is preliminary data.</text>
</comment>
<name>A0A369BCZ3_9FIRM</name>
<dbReference type="Pfam" id="PF01593">
    <property type="entry name" value="Amino_oxidase"/>
    <property type="match status" value="1"/>
</dbReference>
<dbReference type="Gene3D" id="3.50.50.60">
    <property type="entry name" value="FAD/NAD(P)-binding domain"/>
    <property type="match status" value="1"/>
</dbReference>
<evidence type="ECO:0000259" key="1">
    <source>
        <dbReference type="Pfam" id="PF01593"/>
    </source>
</evidence>